<dbReference type="Proteomes" id="UP001580928">
    <property type="component" value="Unassembled WGS sequence"/>
</dbReference>
<keyword evidence="1" id="KW-0472">Membrane</keyword>
<keyword evidence="1" id="KW-0812">Transmembrane</keyword>
<evidence type="ECO:0008006" key="5">
    <source>
        <dbReference type="Google" id="ProtNLM"/>
    </source>
</evidence>
<proteinExistence type="predicted"/>
<dbReference type="EMBL" id="JBBVGT010000003">
    <property type="protein sequence ID" value="MFB5946911.1"/>
    <property type="molecule type" value="Genomic_DNA"/>
</dbReference>
<protein>
    <recommendedName>
        <fullName evidence="5">Chemotaxis methyl-accepting receptor HlyB-like 4HB MCP domain-containing protein</fullName>
    </recommendedName>
</protein>
<keyword evidence="1" id="KW-1133">Transmembrane helix</keyword>
<organism evidence="3 4">
    <name type="scientific">Albibacterium profundi</name>
    <dbReference type="NCBI Taxonomy" id="3134906"/>
    <lineage>
        <taxon>Bacteria</taxon>
        <taxon>Pseudomonadati</taxon>
        <taxon>Bacteroidota</taxon>
        <taxon>Sphingobacteriia</taxon>
        <taxon>Sphingobacteriales</taxon>
        <taxon>Sphingobacteriaceae</taxon>
        <taxon>Albibacterium</taxon>
    </lineage>
</organism>
<evidence type="ECO:0000313" key="4">
    <source>
        <dbReference type="Proteomes" id="UP001580928"/>
    </source>
</evidence>
<name>A0ABV5CHE2_9SPHI</name>
<dbReference type="RefSeq" id="WP_375558440.1">
    <property type="nucleotide sequence ID" value="NZ_JBBVGT010000003.1"/>
</dbReference>
<evidence type="ECO:0000313" key="3">
    <source>
        <dbReference type="EMBL" id="MFB5946911.1"/>
    </source>
</evidence>
<sequence length="176" mass="20844">MSFYRSLYLCLFFTFSYAQSYAQDSLAYEVQRQRVNDLLDQRSARFGQFNQSLEAKTGIFGLKTKKDMQASIDILREIVQTDNRIFKETKVLLDYKDMEKSFISYQAEENKDRINGYVNTISKLQKHQEAQNLQIQELENQSNRYLTLLVFCFILVIILVFILYKLKFGRKTKGIH</sequence>
<reference evidence="3 4" key="1">
    <citation type="submission" date="2024-04" db="EMBL/GenBank/DDBJ databases">
        <title>Albibacterium profundi sp. nov., isolated from sediment of the Challenger Deep of Mariana Trench.</title>
        <authorList>
            <person name="Wang Y."/>
        </authorList>
    </citation>
    <scope>NUCLEOTIDE SEQUENCE [LARGE SCALE GENOMIC DNA]</scope>
    <source>
        <strain evidence="3 4">RHL897</strain>
    </source>
</reference>
<feature type="chain" id="PRO_5045611932" description="Chemotaxis methyl-accepting receptor HlyB-like 4HB MCP domain-containing protein" evidence="2">
    <location>
        <begin position="23"/>
        <end position="176"/>
    </location>
</feature>
<comment type="caution">
    <text evidence="3">The sequence shown here is derived from an EMBL/GenBank/DDBJ whole genome shotgun (WGS) entry which is preliminary data.</text>
</comment>
<gene>
    <name evidence="3" type="ORF">WKR92_13845</name>
</gene>
<accession>A0ABV5CHE2</accession>
<keyword evidence="2" id="KW-0732">Signal</keyword>
<keyword evidence="4" id="KW-1185">Reference proteome</keyword>
<feature type="signal peptide" evidence="2">
    <location>
        <begin position="1"/>
        <end position="22"/>
    </location>
</feature>
<feature type="transmembrane region" description="Helical" evidence="1">
    <location>
        <begin position="145"/>
        <end position="164"/>
    </location>
</feature>
<evidence type="ECO:0000256" key="2">
    <source>
        <dbReference type="SAM" id="SignalP"/>
    </source>
</evidence>
<evidence type="ECO:0000256" key="1">
    <source>
        <dbReference type="SAM" id="Phobius"/>
    </source>
</evidence>